<dbReference type="InterPro" id="IPR023265">
    <property type="entry name" value="Aquaporin_12"/>
</dbReference>
<feature type="transmembrane region" description="Helical" evidence="8">
    <location>
        <begin position="150"/>
        <end position="174"/>
    </location>
</feature>
<dbReference type="FunFam" id="1.20.1080.10:FF:000018">
    <property type="entry name" value="Aquaporin"/>
    <property type="match status" value="1"/>
</dbReference>
<dbReference type="GO" id="GO:0015267">
    <property type="term" value="F:channel activity"/>
    <property type="evidence" value="ECO:0007669"/>
    <property type="project" value="InterPro"/>
</dbReference>
<dbReference type="AlphaFoldDB" id="A0AAD7X3V5"/>
<dbReference type="PRINTS" id="PR00783">
    <property type="entry name" value="MINTRINSICP"/>
</dbReference>
<dbReference type="PANTHER" id="PTHR21191">
    <property type="entry name" value="AQUAPORIN"/>
    <property type="match status" value="1"/>
</dbReference>
<evidence type="ECO:0000313" key="10">
    <source>
        <dbReference type="EMBL" id="KAJ8419100.1"/>
    </source>
</evidence>
<keyword evidence="3 9" id="KW-0813">Transport</keyword>
<dbReference type="EMBL" id="JAINUG010000001">
    <property type="protein sequence ID" value="KAJ8419100.1"/>
    <property type="molecule type" value="Genomic_DNA"/>
</dbReference>
<proteinExistence type="inferred from homology"/>
<feature type="transmembrane region" description="Helical" evidence="8">
    <location>
        <begin position="60"/>
        <end position="82"/>
    </location>
</feature>
<feature type="transmembrane region" description="Helical" evidence="8">
    <location>
        <begin position="103"/>
        <end position="130"/>
    </location>
</feature>
<protein>
    <recommendedName>
        <fullName evidence="8">Aquaporin</fullName>
    </recommendedName>
</protein>
<reference evidence="10" key="1">
    <citation type="journal article" date="2023" name="Science">
        <title>Genome structures resolve the early diversification of teleost fishes.</title>
        <authorList>
            <person name="Parey E."/>
            <person name="Louis A."/>
            <person name="Montfort J."/>
            <person name="Bouchez O."/>
            <person name="Roques C."/>
            <person name="Iampietro C."/>
            <person name="Lluch J."/>
            <person name="Castinel A."/>
            <person name="Donnadieu C."/>
            <person name="Desvignes T."/>
            <person name="Floi Bucao C."/>
            <person name="Jouanno E."/>
            <person name="Wen M."/>
            <person name="Mejri S."/>
            <person name="Dirks R."/>
            <person name="Jansen H."/>
            <person name="Henkel C."/>
            <person name="Chen W.J."/>
            <person name="Zahm M."/>
            <person name="Cabau C."/>
            <person name="Klopp C."/>
            <person name="Thompson A.W."/>
            <person name="Robinson-Rechavi M."/>
            <person name="Braasch I."/>
            <person name="Lecointre G."/>
            <person name="Bobe J."/>
            <person name="Postlethwait J.H."/>
            <person name="Berthelot C."/>
            <person name="Roest Crollius H."/>
            <person name="Guiguen Y."/>
        </authorList>
    </citation>
    <scope>NUCLEOTIDE SEQUENCE</scope>
    <source>
        <strain evidence="10">NC1722</strain>
    </source>
</reference>
<comment type="caution">
    <text evidence="10">The sequence shown here is derived from an EMBL/GenBank/DDBJ whole genome shotgun (WGS) entry which is preliminary data.</text>
</comment>
<gene>
    <name evidence="10" type="ORF">AAFF_G00005990</name>
</gene>
<evidence type="ECO:0000256" key="8">
    <source>
        <dbReference type="PIRNR" id="PIRNR017529"/>
    </source>
</evidence>
<feature type="transmembrane region" description="Helical" evidence="8">
    <location>
        <begin position="6"/>
        <end position="25"/>
    </location>
</feature>
<evidence type="ECO:0000313" key="11">
    <source>
        <dbReference type="Proteomes" id="UP001221898"/>
    </source>
</evidence>
<dbReference type="GO" id="GO:0016020">
    <property type="term" value="C:membrane"/>
    <property type="evidence" value="ECO:0007669"/>
    <property type="project" value="UniProtKB-SubCell"/>
</dbReference>
<dbReference type="SUPFAM" id="SSF81338">
    <property type="entry name" value="Aquaporin-like"/>
    <property type="match status" value="1"/>
</dbReference>
<dbReference type="Pfam" id="PF00230">
    <property type="entry name" value="MIP"/>
    <property type="match status" value="1"/>
</dbReference>
<dbReference type="PIRSF" id="PIRSF017529">
    <property type="entry name" value="Aquaporin_11/12"/>
    <property type="match status" value="1"/>
</dbReference>
<keyword evidence="7 8" id="KW-0472">Membrane</keyword>
<keyword evidence="5" id="KW-0677">Repeat</keyword>
<evidence type="ECO:0000256" key="9">
    <source>
        <dbReference type="RuleBase" id="RU000477"/>
    </source>
</evidence>
<feature type="transmembrane region" description="Helical" evidence="8">
    <location>
        <begin position="181"/>
        <end position="199"/>
    </location>
</feature>
<evidence type="ECO:0000256" key="5">
    <source>
        <dbReference type="ARBA" id="ARBA00022737"/>
    </source>
</evidence>
<dbReference type="InterPro" id="IPR023271">
    <property type="entry name" value="Aquaporin-like"/>
</dbReference>
<dbReference type="InterPro" id="IPR051883">
    <property type="entry name" value="AQP11/12_channel"/>
</dbReference>
<dbReference type="InterPro" id="IPR016697">
    <property type="entry name" value="Aquaporin_11/12"/>
</dbReference>
<evidence type="ECO:0000256" key="3">
    <source>
        <dbReference type="ARBA" id="ARBA00022448"/>
    </source>
</evidence>
<evidence type="ECO:0000256" key="6">
    <source>
        <dbReference type="ARBA" id="ARBA00022989"/>
    </source>
</evidence>
<feature type="transmembrane region" description="Helical" evidence="8">
    <location>
        <begin position="230"/>
        <end position="248"/>
    </location>
</feature>
<evidence type="ECO:0000256" key="2">
    <source>
        <dbReference type="ARBA" id="ARBA00005900"/>
    </source>
</evidence>
<evidence type="ECO:0000256" key="4">
    <source>
        <dbReference type="ARBA" id="ARBA00022692"/>
    </source>
</evidence>
<evidence type="ECO:0000256" key="1">
    <source>
        <dbReference type="ARBA" id="ARBA00004141"/>
    </source>
</evidence>
<keyword evidence="11" id="KW-1185">Reference proteome</keyword>
<dbReference type="Gene3D" id="1.20.1080.10">
    <property type="entry name" value="Glycerol uptake facilitator protein"/>
    <property type="match status" value="1"/>
</dbReference>
<dbReference type="InterPro" id="IPR000425">
    <property type="entry name" value="MIP"/>
</dbReference>
<evidence type="ECO:0000256" key="7">
    <source>
        <dbReference type="ARBA" id="ARBA00023136"/>
    </source>
</evidence>
<dbReference type="GO" id="GO:0005737">
    <property type="term" value="C:cytoplasm"/>
    <property type="evidence" value="ECO:0007669"/>
    <property type="project" value="TreeGrafter"/>
</dbReference>
<accession>A0AAD7X3V5</accession>
<keyword evidence="6 8" id="KW-1133">Transmembrane helix</keyword>
<dbReference type="Proteomes" id="UP001221898">
    <property type="component" value="Unassembled WGS sequence"/>
</dbReference>
<dbReference type="PANTHER" id="PTHR21191:SF8">
    <property type="entry name" value="AQUAPORIN-12A-RELATED"/>
    <property type="match status" value="1"/>
</dbReference>
<comment type="similarity">
    <text evidence="2">Belongs to the MIP/aquaporin (TC 1.A.8) family. AQP11/AQP12 subfamily.</text>
</comment>
<organism evidence="10 11">
    <name type="scientific">Aldrovandia affinis</name>
    <dbReference type="NCBI Taxonomy" id="143900"/>
    <lineage>
        <taxon>Eukaryota</taxon>
        <taxon>Metazoa</taxon>
        <taxon>Chordata</taxon>
        <taxon>Craniata</taxon>
        <taxon>Vertebrata</taxon>
        <taxon>Euteleostomi</taxon>
        <taxon>Actinopterygii</taxon>
        <taxon>Neopterygii</taxon>
        <taxon>Teleostei</taxon>
        <taxon>Notacanthiformes</taxon>
        <taxon>Halosauridae</taxon>
        <taxon>Aldrovandia</taxon>
    </lineage>
</organism>
<name>A0AAD7X3V5_9TELE</name>
<sequence length="277" mass="30473">MSGLNVSLGYVLAVVALSVVSGLLLRWRPLWSFSAEFPAAFMLAACWMEVQTVAEVGQWAGGFGPDVAVTMMFVVLLIHGMASQGATGNPSVTLMNFLTREAAAATVLFGLAGQFLGAFLAHLLTTYYWSLEMTDMHMIKNLMSQECSPALRVSVLQGVFTEGVCALTFHLLYINLRHRAAFLRVPLMAVILAFLNYAASNYTSGFSNPSLAYALTFHCPGFTLVEYMTVYWLGPLVGMTLAVFLYLGHIPRIFTHNLLYSQKTRFRVPKGKDQGDK</sequence>
<dbReference type="PRINTS" id="PR02025">
    <property type="entry name" value="AQUAPORIN12"/>
</dbReference>
<keyword evidence="4 8" id="KW-0812">Transmembrane</keyword>
<comment type="subcellular location">
    <subcellularLocation>
        <location evidence="1">Membrane</location>
        <topology evidence="1">Multi-pass membrane protein</topology>
    </subcellularLocation>
</comment>